<dbReference type="GO" id="GO:0009234">
    <property type="term" value="P:menaquinone biosynthetic process"/>
    <property type="evidence" value="ECO:0007669"/>
    <property type="project" value="UniProtKB-UniRule"/>
</dbReference>
<dbReference type="InterPro" id="IPR013341">
    <property type="entry name" value="Mandelate_racemase_N_dom"/>
</dbReference>
<evidence type="ECO:0000256" key="4">
    <source>
        <dbReference type="ARBA" id="ARBA00023239"/>
    </source>
</evidence>
<dbReference type="Gene3D" id="3.20.20.120">
    <property type="entry name" value="Enolase-like C-terminal domain"/>
    <property type="match status" value="1"/>
</dbReference>
<dbReference type="EMBL" id="CP020772">
    <property type="protein sequence ID" value="ARI76730.1"/>
    <property type="molecule type" value="Genomic_DNA"/>
</dbReference>
<dbReference type="SFLD" id="SFLDS00001">
    <property type="entry name" value="Enolase"/>
    <property type="match status" value="1"/>
</dbReference>
<dbReference type="GO" id="GO:0043748">
    <property type="term" value="F:O-succinylbenzoate synthase activity"/>
    <property type="evidence" value="ECO:0007669"/>
    <property type="project" value="UniProtKB-EC"/>
</dbReference>
<keyword evidence="3" id="KW-0460">Magnesium</keyword>
<dbReference type="PANTHER" id="PTHR48073">
    <property type="entry name" value="O-SUCCINYLBENZOATE SYNTHASE-RELATED"/>
    <property type="match status" value="1"/>
</dbReference>
<sequence>MDIKKIVLRHIKLPLTVPFRTHQGTITDRSLIIVEAHDAEGWCGYGEVTAFSEPFYTYETTSTAWEILINFIIPQTPFGELEHPSDLSKNFQSVKGHPMAKAGLEGAIWDLFSKKQNVSLRELIGGTSETVRAGAVLSLSDSLEEDVKGLKDSGYQRYKLKVNLGQEEELIKKVQKVDADLPIMIDANGMYSKDDIPHLIELDQYGLMMIEQPFQAGDFYLHRKLQKQLKTPICLDESVMSFHDAKQALELESCKVINVKISRVGGLSEAIKIHDYCLEKGIPVWCGGMVESGISKAHNLALASLPNFTIPGDLSSSSRYFEKDIIKPEIEVVNGMIKVPDQPGIGVEVDEGYLKEVTLDVHQVHVYG</sequence>
<dbReference type="STRING" id="402384.HM131_07675"/>
<dbReference type="InterPro" id="IPR010197">
    <property type="entry name" value="OSBS/NAAAR"/>
</dbReference>
<keyword evidence="9" id="KW-1185">Reference proteome</keyword>
<evidence type="ECO:0000256" key="6">
    <source>
        <dbReference type="NCBIfam" id="TIGR01928"/>
    </source>
</evidence>
<evidence type="ECO:0000313" key="9">
    <source>
        <dbReference type="Proteomes" id="UP000192527"/>
    </source>
</evidence>
<evidence type="ECO:0000313" key="8">
    <source>
        <dbReference type="EMBL" id="ARI76730.1"/>
    </source>
</evidence>
<organism evidence="8 9">
    <name type="scientific">Halobacillus mangrovi</name>
    <dbReference type="NCBI Taxonomy" id="402384"/>
    <lineage>
        <taxon>Bacteria</taxon>
        <taxon>Bacillati</taxon>
        <taxon>Bacillota</taxon>
        <taxon>Bacilli</taxon>
        <taxon>Bacillales</taxon>
        <taxon>Bacillaceae</taxon>
        <taxon>Halobacillus</taxon>
    </lineage>
</organism>
<dbReference type="AlphaFoldDB" id="A0A1W5ZTU6"/>
<dbReference type="Pfam" id="PF02746">
    <property type="entry name" value="MR_MLE_N"/>
    <property type="match status" value="1"/>
</dbReference>
<proteinExistence type="predicted"/>
<dbReference type="SUPFAM" id="SSF54826">
    <property type="entry name" value="Enolase N-terminal domain-like"/>
    <property type="match status" value="1"/>
</dbReference>
<dbReference type="SMART" id="SM00922">
    <property type="entry name" value="MR_MLE"/>
    <property type="match status" value="1"/>
</dbReference>
<dbReference type="SFLD" id="SFLDF00009">
    <property type="entry name" value="o-succinylbenzoate_synthase"/>
    <property type="match status" value="1"/>
</dbReference>
<gene>
    <name evidence="8" type="ORF">HM131_07675</name>
</gene>
<dbReference type="NCBIfam" id="TIGR01928">
    <property type="entry name" value="menC_lowGC_arch"/>
    <property type="match status" value="1"/>
</dbReference>
<reference evidence="8 9" key="1">
    <citation type="submission" date="2017-04" db="EMBL/GenBank/DDBJ databases">
        <title>The whole genome sequencing and assembly of Halobacillus mangrovi strain.</title>
        <authorList>
            <person name="Lee S.-J."/>
            <person name="Park M.-K."/>
            <person name="Kim J.-Y."/>
            <person name="Lee Y.-J."/>
            <person name="Yi H."/>
            <person name="Bahn Y.-S."/>
            <person name="Kim J.F."/>
            <person name="Lee D.-W."/>
        </authorList>
    </citation>
    <scope>NUCLEOTIDE SEQUENCE [LARGE SCALE GENOMIC DNA]</scope>
    <source>
        <strain evidence="8 9">KTB 131</strain>
    </source>
</reference>
<keyword evidence="4" id="KW-0456">Lyase</keyword>
<dbReference type="Proteomes" id="UP000192527">
    <property type="component" value="Chromosome"/>
</dbReference>
<comment type="cofactor">
    <cofactor evidence="1">
        <name>a divalent metal cation</name>
        <dbReference type="ChEBI" id="CHEBI:60240"/>
    </cofactor>
</comment>
<dbReference type="Gene3D" id="3.30.390.10">
    <property type="entry name" value="Enolase-like, N-terminal domain"/>
    <property type="match status" value="1"/>
</dbReference>
<dbReference type="Pfam" id="PF13378">
    <property type="entry name" value="MR_MLE_C"/>
    <property type="match status" value="1"/>
</dbReference>
<evidence type="ECO:0000256" key="3">
    <source>
        <dbReference type="ARBA" id="ARBA00022842"/>
    </source>
</evidence>
<dbReference type="UniPathway" id="UPA01057">
    <property type="reaction ID" value="UER00165"/>
</dbReference>
<dbReference type="SUPFAM" id="SSF51604">
    <property type="entry name" value="Enolase C-terminal domain-like"/>
    <property type="match status" value="1"/>
</dbReference>
<dbReference type="OrthoDB" id="9774531at2"/>
<dbReference type="InterPro" id="IPR036849">
    <property type="entry name" value="Enolase-like_C_sf"/>
</dbReference>
<dbReference type="RefSeq" id="WP_085029207.1">
    <property type="nucleotide sequence ID" value="NZ_CP020772.1"/>
</dbReference>
<dbReference type="GO" id="GO:0046872">
    <property type="term" value="F:metal ion binding"/>
    <property type="evidence" value="ECO:0007669"/>
    <property type="project" value="UniProtKB-KW"/>
</dbReference>
<accession>A0A1W5ZTU6</accession>
<dbReference type="GO" id="GO:0016854">
    <property type="term" value="F:racemase and epimerase activity"/>
    <property type="evidence" value="ECO:0007669"/>
    <property type="project" value="UniProtKB-ARBA"/>
</dbReference>
<dbReference type="CDD" id="cd03317">
    <property type="entry name" value="NAAAR"/>
    <property type="match status" value="1"/>
</dbReference>
<dbReference type="SFLD" id="SFLDG00180">
    <property type="entry name" value="muconate_cycloisomerase"/>
    <property type="match status" value="1"/>
</dbReference>
<evidence type="ECO:0000259" key="7">
    <source>
        <dbReference type="SMART" id="SM00922"/>
    </source>
</evidence>
<dbReference type="InterPro" id="IPR013342">
    <property type="entry name" value="Mandelate_racemase_C"/>
</dbReference>
<keyword evidence="2" id="KW-0479">Metal-binding</keyword>
<name>A0A1W5ZTU6_9BACI</name>
<dbReference type="InterPro" id="IPR029065">
    <property type="entry name" value="Enolase_C-like"/>
</dbReference>
<dbReference type="EC" id="4.2.1.113" evidence="5 6"/>
<dbReference type="UniPathway" id="UPA00079"/>
<protein>
    <recommendedName>
        <fullName evidence="5 6">o-succinylbenzoate synthase</fullName>
        <ecNumber evidence="5 6">4.2.1.113</ecNumber>
    </recommendedName>
</protein>
<dbReference type="KEGG" id="hmn:HM131_07675"/>
<evidence type="ECO:0000256" key="2">
    <source>
        <dbReference type="ARBA" id="ARBA00022723"/>
    </source>
</evidence>
<evidence type="ECO:0000256" key="5">
    <source>
        <dbReference type="ARBA" id="ARBA00029491"/>
    </source>
</evidence>
<evidence type="ECO:0000256" key="1">
    <source>
        <dbReference type="ARBA" id="ARBA00001968"/>
    </source>
</evidence>
<feature type="domain" description="Mandelate racemase/muconate lactonizing enzyme C-terminal" evidence="7">
    <location>
        <begin position="140"/>
        <end position="232"/>
    </location>
</feature>
<dbReference type="PANTHER" id="PTHR48073:SF5">
    <property type="entry name" value="O-SUCCINYLBENZOATE SYNTHASE"/>
    <property type="match status" value="1"/>
</dbReference>
<dbReference type="InterPro" id="IPR029017">
    <property type="entry name" value="Enolase-like_N"/>
</dbReference>